<organism evidence="3 4">
    <name type="scientific">Bordetella flabilis</name>
    <dbReference type="NCBI Taxonomy" id="463014"/>
    <lineage>
        <taxon>Bacteria</taxon>
        <taxon>Pseudomonadati</taxon>
        <taxon>Pseudomonadota</taxon>
        <taxon>Betaproteobacteria</taxon>
        <taxon>Burkholderiales</taxon>
        <taxon>Alcaligenaceae</taxon>
        <taxon>Bordetella</taxon>
    </lineage>
</organism>
<dbReference type="InterPro" id="IPR005064">
    <property type="entry name" value="BUG"/>
</dbReference>
<dbReference type="EMBL" id="CP016172">
    <property type="protein sequence ID" value="ANN80612.1"/>
    <property type="molecule type" value="Genomic_DNA"/>
</dbReference>
<evidence type="ECO:0000313" key="4">
    <source>
        <dbReference type="Proteomes" id="UP000091926"/>
    </source>
</evidence>
<protein>
    <submittedName>
        <fullName evidence="3">ABC transporter substrate-binding protein</fullName>
    </submittedName>
</protein>
<evidence type="ECO:0000313" key="3">
    <source>
        <dbReference type="EMBL" id="ANN80612.1"/>
    </source>
</evidence>
<dbReference type="InterPro" id="IPR042100">
    <property type="entry name" value="Bug_dom1"/>
</dbReference>
<dbReference type="CDD" id="cd07012">
    <property type="entry name" value="PBP2_Bug_TTT"/>
    <property type="match status" value="1"/>
</dbReference>
<dbReference type="PIRSF" id="PIRSF017082">
    <property type="entry name" value="YflP"/>
    <property type="match status" value="1"/>
</dbReference>
<reference evidence="3 4" key="1">
    <citation type="submission" date="2016-06" db="EMBL/GenBank/DDBJ databases">
        <title>Complete genome sequences of Bordetella bronchialis and Bordetella flabilis.</title>
        <authorList>
            <person name="LiPuma J.J."/>
            <person name="Spilker T."/>
        </authorList>
    </citation>
    <scope>NUCLEOTIDE SEQUENCE [LARGE SCALE GENOMIC DNA]</scope>
    <source>
        <strain evidence="3 4">AU10664</strain>
    </source>
</reference>
<dbReference type="Proteomes" id="UP000091926">
    <property type="component" value="Chromosome"/>
</dbReference>
<feature type="signal peptide" evidence="2">
    <location>
        <begin position="1"/>
        <end position="20"/>
    </location>
</feature>
<dbReference type="KEGG" id="bfz:BAU07_19075"/>
<name>A0A193GKI4_9BORD</name>
<dbReference type="PANTHER" id="PTHR42928">
    <property type="entry name" value="TRICARBOXYLATE-BINDING PROTEIN"/>
    <property type="match status" value="1"/>
</dbReference>
<dbReference type="PANTHER" id="PTHR42928:SF5">
    <property type="entry name" value="BLR1237 PROTEIN"/>
    <property type="match status" value="1"/>
</dbReference>
<feature type="chain" id="PRO_5008259091" evidence="2">
    <location>
        <begin position="21"/>
        <end position="327"/>
    </location>
</feature>
<dbReference type="Gene3D" id="3.40.190.150">
    <property type="entry name" value="Bordetella uptake gene, domain 1"/>
    <property type="match status" value="1"/>
</dbReference>
<dbReference type="Pfam" id="PF03401">
    <property type="entry name" value="TctC"/>
    <property type="match status" value="1"/>
</dbReference>
<comment type="similarity">
    <text evidence="1">Belongs to the UPF0065 (bug) family.</text>
</comment>
<proteinExistence type="inferred from homology"/>
<dbReference type="AlphaFoldDB" id="A0A193GKI4"/>
<evidence type="ECO:0000256" key="1">
    <source>
        <dbReference type="ARBA" id="ARBA00006987"/>
    </source>
</evidence>
<accession>A0A193GKI4</accession>
<keyword evidence="2" id="KW-0732">Signal</keyword>
<evidence type="ECO:0000256" key="2">
    <source>
        <dbReference type="SAM" id="SignalP"/>
    </source>
</evidence>
<keyword evidence="4" id="KW-1185">Reference proteome</keyword>
<sequence>MARVLLAFAASISCSAPLHAQGSDAAYPDRPITVVVPFSAGGDADLAARNLAKAAHGILPQPLVVLNKGGANGAIGSQYVREAAPDGYTLLLARVGPQAILPALQPSLKYKWNDFTPLGLLDLNPMVCVVNGDAPYRTLRDLLDAIKAQPGKLNYSTSGPATALNLATQVLLDAAGLPRHAAAEIVYKGGGEATAAVLSKEVQFSCNNVTALIGNVKAGRLRALVTTTARPLTELPDVPTARQAGFPQLERVNGWSALYGPPGMPRPLVERWANLLGRLAEDKDWVAGVQNIGSIPNILSPGDTTQFVSEQYRMFSDLGTKLGIQIK</sequence>
<dbReference type="Gene3D" id="3.40.190.10">
    <property type="entry name" value="Periplasmic binding protein-like II"/>
    <property type="match status" value="1"/>
</dbReference>
<dbReference type="STRING" id="463014.BAU07_19075"/>
<gene>
    <name evidence="3" type="ORF">BAU07_19075</name>
</gene>
<dbReference type="SUPFAM" id="SSF53850">
    <property type="entry name" value="Periplasmic binding protein-like II"/>
    <property type="match status" value="1"/>
</dbReference>